<dbReference type="AlphaFoldDB" id="A0A7T0G2I4"/>
<protein>
    <submittedName>
        <fullName evidence="2">DUF1566 domain-containing protein</fullName>
    </submittedName>
</protein>
<evidence type="ECO:0000313" key="2">
    <source>
        <dbReference type="EMBL" id="QPJ64293.1"/>
    </source>
</evidence>
<proteinExistence type="predicted"/>
<reference evidence="3" key="1">
    <citation type="submission" date="2020-02" db="EMBL/GenBank/DDBJ databases">
        <title>Genomic and physiological characterization of two novel Nitrospinaceae genera.</title>
        <authorList>
            <person name="Mueller A.J."/>
            <person name="Jung M.-Y."/>
            <person name="Strachan C.R."/>
            <person name="Herbold C.W."/>
            <person name="Kirkegaard R.H."/>
            <person name="Daims H."/>
        </authorList>
    </citation>
    <scope>NUCLEOTIDE SEQUENCE [LARGE SCALE GENOMIC DNA]</scope>
</reference>
<evidence type="ECO:0000313" key="3">
    <source>
        <dbReference type="Proteomes" id="UP000594464"/>
    </source>
</evidence>
<name>A0A7T0G2I4_9BACT</name>
<feature type="domain" description="Lcl C-terminal" evidence="1">
    <location>
        <begin position="49"/>
        <end position="162"/>
    </location>
</feature>
<dbReference type="EMBL" id="CP048620">
    <property type="protein sequence ID" value="QPJ64293.1"/>
    <property type="molecule type" value="Genomic_DNA"/>
</dbReference>
<dbReference type="InterPro" id="IPR011460">
    <property type="entry name" value="Lcl_C"/>
</dbReference>
<evidence type="ECO:0000259" key="1">
    <source>
        <dbReference type="Pfam" id="PF07603"/>
    </source>
</evidence>
<dbReference type="KEGG" id="nva:G3M78_02330"/>
<sequence>MKLTHEGVFRNLRCFEDWKLISIGCLFCLLIGFVAPAFAVGPYEDQGNGAVLDKGSGLMWQKGDSHHELKKALNWYDALEYLGQKNAEKLAGYSDWRLPTRAELEGLWDAARTNRSKDNEALGLAKEFEEGGSYYLWTRDERGLDFAWYFGLGHKELYFNLKDLSDLGQGAKLVRQAGK</sequence>
<organism evidence="2 3">
    <name type="scientific">Candidatus Nitrohelix vancouverensis</name>
    <dbReference type="NCBI Taxonomy" id="2705534"/>
    <lineage>
        <taxon>Bacteria</taxon>
        <taxon>Pseudomonadati</taxon>
        <taxon>Nitrospinota/Tectimicrobiota group</taxon>
        <taxon>Nitrospinota</taxon>
        <taxon>Nitrospinia</taxon>
        <taxon>Nitrospinales</taxon>
        <taxon>Nitrospinaceae</taxon>
        <taxon>Candidatus Nitrohelix</taxon>
    </lineage>
</organism>
<dbReference type="Pfam" id="PF07603">
    <property type="entry name" value="Lcl_C"/>
    <property type="match status" value="1"/>
</dbReference>
<accession>A0A7T0G2I4</accession>
<gene>
    <name evidence="2" type="ORF">G3M78_02330</name>
</gene>
<dbReference type="Proteomes" id="UP000594464">
    <property type="component" value="Chromosome"/>
</dbReference>